<keyword evidence="1" id="KW-0812">Transmembrane</keyword>
<dbReference type="InterPro" id="IPR003918">
    <property type="entry name" value="NADH_UbQ_OxRdtase"/>
</dbReference>
<dbReference type="GO" id="GO:0008137">
    <property type="term" value="F:NADH dehydrogenase (ubiquinone) activity"/>
    <property type="evidence" value="ECO:0007669"/>
    <property type="project" value="InterPro"/>
</dbReference>
<dbReference type="EMBL" id="LN483086">
    <property type="protein sequence ID" value="CDZ96151.1"/>
    <property type="molecule type" value="Genomic_DNA"/>
</dbReference>
<dbReference type="PANTHER" id="PTHR43507:SF1">
    <property type="entry name" value="NADH-UBIQUINONE OXIDOREDUCTASE CHAIN 4"/>
    <property type="match status" value="1"/>
</dbReference>
<evidence type="ECO:0000313" key="3">
    <source>
        <dbReference type="EMBL" id="CDZ96151.1"/>
    </source>
</evidence>
<feature type="transmembrane region" description="Helical" evidence="1">
    <location>
        <begin position="151"/>
        <end position="171"/>
    </location>
</feature>
<protein>
    <submittedName>
        <fullName evidence="3">Nadh dehydrogenase subunit 4</fullName>
    </submittedName>
</protein>
<feature type="transmembrane region" description="Helical" evidence="1">
    <location>
        <begin position="123"/>
        <end position="145"/>
    </location>
</feature>
<feature type="transmembrane region" description="Helical" evidence="1">
    <location>
        <begin position="91"/>
        <end position="111"/>
    </location>
</feature>
<dbReference type="GO" id="GO:0048039">
    <property type="term" value="F:ubiquinone binding"/>
    <property type="evidence" value="ECO:0007669"/>
    <property type="project" value="TreeGrafter"/>
</dbReference>
<sequence>MSVLLAGVVLKLATFGFVRVCLELLPEASLRFQPLVFAIASVTLVLSCLSVTRQSDVKAVIALSSVGHMAIVTVGLFALSPTAASGGLLLSLAHGLVSPALFVIVGGVLYERYHTRVFRYFRGLTLLMPLSATFFFLASCANIAIPTTLNWISEVLVVVAVFVGGILTSTLTDSLNPLIVGFPSRQLVTLDFLVAAYSPPGV</sequence>
<accession>A0A0F7SE37</accession>
<dbReference type="GO" id="GO:0042773">
    <property type="term" value="P:ATP synthesis coupled electron transport"/>
    <property type="evidence" value="ECO:0007669"/>
    <property type="project" value="InterPro"/>
</dbReference>
<keyword evidence="1" id="KW-0472">Membrane</keyword>
<dbReference type="AlphaFoldDB" id="A0A0F7SE37"/>
<dbReference type="PANTHER" id="PTHR43507">
    <property type="entry name" value="NADH-UBIQUINONE OXIDOREDUCTASE CHAIN 4"/>
    <property type="match status" value="1"/>
</dbReference>
<proteinExistence type="predicted"/>
<keyword evidence="1" id="KW-1133">Transmembrane helix</keyword>
<organism evidence="3">
    <name type="scientific">Phaffia rhodozyma</name>
    <name type="common">Yeast</name>
    <name type="synonym">Xanthophyllomyces dendrorhous</name>
    <dbReference type="NCBI Taxonomy" id="264483"/>
    <lineage>
        <taxon>Eukaryota</taxon>
        <taxon>Fungi</taxon>
        <taxon>Dikarya</taxon>
        <taxon>Basidiomycota</taxon>
        <taxon>Agaricomycotina</taxon>
        <taxon>Tremellomycetes</taxon>
        <taxon>Cystofilobasidiales</taxon>
        <taxon>Mrakiaceae</taxon>
        <taxon>Phaffia</taxon>
    </lineage>
</organism>
<dbReference type="GO" id="GO:0003954">
    <property type="term" value="F:NADH dehydrogenase activity"/>
    <property type="evidence" value="ECO:0007669"/>
    <property type="project" value="TreeGrafter"/>
</dbReference>
<feature type="domain" description="NADH:quinone oxidoreductase/Mrp antiporter transmembrane" evidence="2">
    <location>
        <begin position="2"/>
        <end position="168"/>
    </location>
</feature>
<name>A0A0F7SE37_PHARH</name>
<reference evidence="3" key="1">
    <citation type="submission" date="2014-08" db="EMBL/GenBank/DDBJ databases">
        <authorList>
            <person name="Sharma Rahul"/>
            <person name="Thines Marco"/>
        </authorList>
    </citation>
    <scope>NUCLEOTIDE SEQUENCE</scope>
</reference>
<feature type="transmembrane region" description="Helical" evidence="1">
    <location>
        <begin position="59"/>
        <end position="79"/>
    </location>
</feature>
<dbReference type="GO" id="GO:0015990">
    <property type="term" value="P:electron transport coupled proton transport"/>
    <property type="evidence" value="ECO:0007669"/>
    <property type="project" value="TreeGrafter"/>
</dbReference>
<dbReference type="Pfam" id="PF00361">
    <property type="entry name" value="Proton_antipo_M"/>
    <property type="match status" value="1"/>
</dbReference>
<dbReference type="InterPro" id="IPR001750">
    <property type="entry name" value="ND/Mrp_TM"/>
</dbReference>
<evidence type="ECO:0000259" key="2">
    <source>
        <dbReference type="Pfam" id="PF00361"/>
    </source>
</evidence>
<evidence type="ECO:0000256" key="1">
    <source>
        <dbReference type="SAM" id="Phobius"/>
    </source>
</evidence>
<feature type="transmembrane region" description="Helical" evidence="1">
    <location>
        <begin position="32"/>
        <end position="52"/>
    </location>
</feature>